<protein>
    <submittedName>
        <fullName evidence="1">Uncharacterized protein</fullName>
    </submittedName>
</protein>
<dbReference type="AlphaFoldDB" id="A0A0E2ZMB9"/>
<sequence length="64" mass="6840">MVYSLDDLTNLLIGDRARSTVSILIEAAANALGLIGNDLRAPSKKMDQFVDSYIVSGRDLIASA</sequence>
<comment type="caution">
    <text evidence="1">The sequence shown here is derived from an EMBL/GenBank/DDBJ whole genome shotgun (WGS) entry which is preliminary data.</text>
</comment>
<organism evidence="1 2">
    <name type="scientific">Nitrosococcus oceani C-27</name>
    <dbReference type="NCBI Taxonomy" id="314279"/>
    <lineage>
        <taxon>Bacteria</taxon>
        <taxon>Pseudomonadati</taxon>
        <taxon>Pseudomonadota</taxon>
        <taxon>Gammaproteobacteria</taxon>
        <taxon>Chromatiales</taxon>
        <taxon>Chromatiaceae</taxon>
        <taxon>Nitrosococcus</taxon>
    </lineage>
</organism>
<gene>
    <name evidence="1" type="ORF">IB75_08245</name>
</gene>
<reference evidence="1 2" key="1">
    <citation type="submission" date="2014-07" db="EMBL/GenBank/DDBJ databases">
        <title>Comparative analysis of Nitrosococcus oceani genome inventories of strains from Pacific and Atlantic gyres.</title>
        <authorList>
            <person name="Lim C.K."/>
            <person name="Wang L."/>
            <person name="Sayavedra-Soto L.A."/>
            <person name="Klotz M.G."/>
        </authorList>
    </citation>
    <scope>NUCLEOTIDE SEQUENCE [LARGE SCALE GENOMIC DNA]</scope>
    <source>
        <strain evidence="1 2">C-27</strain>
    </source>
</reference>
<dbReference type="Proteomes" id="UP000028839">
    <property type="component" value="Unassembled WGS sequence"/>
</dbReference>
<dbReference type="HOGENOM" id="CLU_2863243_0_0_6"/>
<accession>A0A0E2ZMB9</accession>
<evidence type="ECO:0000313" key="1">
    <source>
        <dbReference type="EMBL" id="KFI19517.1"/>
    </source>
</evidence>
<evidence type="ECO:0000313" key="2">
    <source>
        <dbReference type="Proteomes" id="UP000028839"/>
    </source>
</evidence>
<name>A0A0E2ZMB9_9GAMM</name>
<proteinExistence type="predicted"/>
<dbReference type="EMBL" id="JPGN01000050">
    <property type="protein sequence ID" value="KFI19517.1"/>
    <property type="molecule type" value="Genomic_DNA"/>
</dbReference>